<name>A0A7W5EH71_9BURK</name>
<protein>
    <recommendedName>
        <fullName evidence="3">DUF1840 family protein</fullName>
    </recommendedName>
</protein>
<dbReference type="Pfam" id="PF08895">
    <property type="entry name" value="DUF1840"/>
    <property type="match status" value="1"/>
</dbReference>
<dbReference type="AlphaFoldDB" id="A0A7W5EH71"/>
<comment type="caution">
    <text evidence="1">The sequence shown here is derived from an EMBL/GenBank/DDBJ whole genome shotgun (WGS) entry which is preliminary data.</text>
</comment>
<dbReference type="EMBL" id="JACHXS010000013">
    <property type="protein sequence ID" value="MBB3224461.1"/>
    <property type="molecule type" value="Genomic_DNA"/>
</dbReference>
<dbReference type="RefSeq" id="WP_307722171.1">
    <property type="nucleotide sequence ID" value="NZ_CP040017.1"/>
</dbReference>
<dbReference type="Proteomes" id="UP000584325">
    <property type="component" value="Unassembled WGS sequence"/>
</dbReference>
<reference evidence="1 2" key="1">
    <citation type="submission" date="2020-08" db="EMBL/GenBank/DDBJ databases">
        <title>Genomic Encyclopedia of Type Strains, Phase III (KMG-III): the genomes of soil and plant-associated and newly described type strains.</title>
        <authorList>
            <person name="Whitman W."/>
        </authorList>
    </citation>
    <scope>NUCLEOTIDE SEQUENCE [LARGE SCALE GENOMIC DNA]</scope>
    <source>
        <strain evidence="1 2">CECT 7753</strain>
    </source>
</reference>
<evidence type="ECO:0000313" key="1">
    <source>
        <dbReference type="EMBL" id="MBB3224461.1"/>
    </source>
</evidence>
<sequence>MYQEHAERILDVLNKNHTRGVITAAEAAHALQLLEQEVALSKLHPEVDAAHANHSHAHHLQDEDETAEMADKNHIGFAQRAYPLLEMLRAARDGGDNIVWGI</sequence>
<proteinExistence type="predicted"/>
<evidence type="ECO:0008006" key="3">
    <source>
        <dbReference type="Google" id="ProtNLM"/>
    </source>
</evidence>
<organism evidence="1 2">
    <name type="scientific">Pseudoduganella umbonata</name>
    <dbReference type="NCBI Taxonomy" id="864828"/>
    <lineage>
        <taxon>Bacteria</taxon>
        <taxon>Pseudomonadati</taxon>
        <taxon>Pseudomonadota</taxon>
        <taxon>Betaproteobacteria</taxon>
        <taxon>Burkholderiales</taxon>
        <taxon>Oxalobacteraceae</taxon>
        <taxon>Telluria group</taxon>
        <taxon>Pseudoduganella</taxon>
    </lineage>
</organism>
<gene>
    <name evidence="1" type="ORF">FHS02_005326</name>
</gene>
<evidence type="ECO:0000313" key="2">
    <source>
        <dbReference type="Proteomes" id="UP000584325"/>
    </source>
</evidence>
<accession>A0A7W5EH71</accession>
<dbReference type="InterPro" id="IPR014991">
    <property type="entry name" value="DUF1840"/>
</dbReference>